<dbReference type="RefSeq" id="WP_343893303.1">
    <property type="nucleotide sequence ID" value="NZ_BAAAFZ010000005.1"/>
</dbReference>
<dbReference type="PANTHER" id="PTHR43792:SF1">
    <property type="entry name" value="N-ACETYLTRANSFERASE DOMAIN-CONTAINING PROTEIN"/>
    <property type="match status" value="1"/>
</dbReference>
<dbReference type="InterPro" id="IPR051531">
    <property type="entry name" value="N-acetyltransferase"/>
</dbReference>
<evidence type="ECO:0000259" key="1">
    <source>
        <dbReference type="PROSITE" id="PS51186"/>
    </source>
</evidence>
<reference evidence="2 3" key="1">
    <citation type="journal article" date="2019" name="Int. J. Syst. Evol. Microbiol.">
        <title>The Global Catalogue of Microorganisms (GCM) 10K type strain sequencing project: providing services to taxonomists for standard genome sequencing and annotation.</title>
        <authorList>
            <consortium name="The Broad Institute Genomics Platform"/>
            <consortium name="The Broad Institute Genome Sequencing Center for Infectious Disease"/>
            <person name="Wu L."/>
            <person name="Ma J."/>
        </authorList>
    </citation>
    <scope>NUCLEOTIDE SEQUENCE [LARGE SCALE GENOMIC DNA]</scope>
    <source>
        <strain evidence="2 3">JCM 9933</strain>
    </source>
</reference>
<dbReference type="PANTHER" id="PTHR43792">
    <property type="entry name" value="GNAT FAMILY, PUTATIVE (AFU_ORTHOLOGUE AFUA_3G00765)-RELATED-RELATED"/>
    <property type="match status" value="1"/>
</dbReference>
<organism evidence="2 3">
    <name type="scientific">Craurococcus roseus</name>
    <dbReference type="NCBI Taxonomy" id="77585"/>
    <lineage>
        <taxon>Bacteria</taxon>
        <taxon>Pseudomonadati</taxon>
        <taxon>Pseudomonadota</taxon>
        <taxon>Alphaproteobacteria</taxon>
        <taxon>Acetobacterales</taxon>
        <taxon>Acetobacteraceae</taxon>
        <taxon>Craurococcus</taxon>
    </lineage>
</organism>
<sequence length="181" mass="20089">MVLDSLRVRLRPWRDGDADAFAALNADPAVMRHFAAPLSRAESDAMLARVRAHDAEHGFCFWAAERRPDGRLVGFCGLSRVSFGARFVPAVEIGWRLFPAFWGQGLAREAAELALAAAFGPLGLPEVVAFTVPANAPSWGLMRRLGMRPDGGFEHPRLPEGHPLRPHLLYRLRRDEWSRAA</sequence>
<dbReference type="InterPro" id="IPR000182">
    <property type="entry name" value="GNAT_dom"/>
</dbReference>
<accession>A0ABN1EK22</accession>
<dbReference type="PROSITE" id="PS51186">
    <property type="entry name" value="GNAT"/>
    <property type="match status" value="1"/>
</dbReference>
<keyword evidence="3" id="KW-1185">Reference proteome</keyword>
<name>A0ABN1EK22_9PROT</name>
<protein>
    <submittedName>
        <fullName evidence="2">GNAT family N-acetyltransferase</fullName>
    </submittedName>
</protein>
<dbReference type="EMBL" id="BAAAFZ010000005">
    <property type="protein sequence ID" value="GAA0567909.1"/>
    <property type="molecule type" value="Genomic_DNA"/>
</dbReference>
<dbReference type="InterPro" id="IPR016181">
    <property type="entry name" value="Acyl_CoA_acyltransferase"/>
</dbReference>
<proteinExistence type="predicted"/>
<comment type="caution">
    <text evidence="2">The sequence shown here is derived from an EMBL/GenBank/DDBJ whole genome shotgun (WGS) entry which is preliminary data.</text>
</comment>
<feature type="domain" description="N-acetyltransferase" evidence="1">
    <location>
        <begin position="8"/>
        <end position="175"/>
    </location>
</feature>
<dbReference type="Pfam" id="PF13302">
    <property type="entry name" value="Acetyltransf_3"/>
    <property type="match status" value="1"/>
</dbReference>
<gene>
    <name evidence="2" type="ORF">GCM10009416_02430</name>
</gene>
<evidence type="ECO:0000313" key="3">
    <source>
        <dbReference type="Proteomes" id="UP001501588"/>
    </source>
</evidence>
<dbReference type="Gene3D" id="3.40.630.30">
    <property type="match status" value="1"/>
</dbReference>
<dbReference type="Proteomes" id="UP001501588">
    <property type="component" value="Unassembled WGS sequence"/>
</dbReference>
<evidence type="ECO:0000313" key="2">
    <source>
        <dbReference type="EMBL" id="GAA0567909.1"/>
    </source>
</evidence>
<dbReference type="SUPFAM" id="SSF55729">
    <property type="entry name" value="Acyl-CoA N-acyltransferases (Nat)"/>
    <property type="match status" value="1"/>
</dbReference>